<feature type="binding site" evidence="2">
    <location>
        <position position="102"/>
    </location>
    <ligand>
        <name>ATP</name>
        <dbReference type="ChEBI" id="CHEBI:30616"/>
    </ligand>
</feature>
<comment type="function">
    <text evidence="2">Catalyzes the formation of N(4)-acetylcytidine (ac(4)C) at the wobble position of elongator tRNA(Met), using acetate and ATP as substrates. First activates an acetate ion to form acetyladenylate (Ac-AMP) and then transfers the acetyl group to tRNA to form ac(4)C34.</text>
</comment>
<sequence length="404" mass="46132">MKTVGLITEYNPFHNGHKYHIEQAKKLTKADYVVVVMSGNFTQRGIPSIIDKYTRTEIALQCGADLVFELPSYFATSSAENFAYGSINILEQLGFIDTICFGGEYDDLNVFQTVARILNEEPKEYKELLTKALKNGDSFPTARQKALYSLLSDEEILPLLSSPNSILGIEYLKALKRLNSPIKPYILKRKGAGYSDSTLSDTSFSSATAIRAHLEEKKDFCRLSSVMPNEAFSILKQKIGQGFPILPNDFSILLYYKLRTSSKEEILQFLDVSEELADRIYKQLDKFESFEQFAIQLKTKQYTLTRINRCLLHILLNIKKPIPESSYVRLLGFRKGASFLLKQANKEKLPIITKTADAKYQLSPDSYHSFCQDIACNDLYNHIVYDKYKVKLQNEYKHPLVILP</sequence>
<keyword evidence="2" id="KW-0547">Nucleotide-binding</keyword>
<comment type="similarity">
    <text evidence="2">Belongs to the TmcAL family.</text>
</comment>
<protein>
    <recommendedName>
        <fullName evidence="2">tRNA(Met) cytidine acetate ligase</fullName>
        <ecNumber evidence="2">6.3.4.-</ecNumber>
    </recommendedName>
</protein>
<evidence type="ECO:0000256" key="1">
    <source>
        <dbReference type="ARBA" id="ARBA00022694"/>
    </source>
</evidence>
<dbReference type="GO" id="GO:0000049">
    <property type="term" value="F:tRNA binding"/>
    <property type="evidence" value="ECO:0007669"/>
    <property type="project" value="UniProtKB-KW"/>
</dbReference>
<dbReference type="GO" id="GO:0006400">
    <property type="term" value="P:tRNA modification"/>
    <property type="evidence" value="ECO:0007669"/>
    <property type="project" value="UniProtKB-UniRule"/>
</dbReference>
<gene>
    <name evidence="2" type="primary">tmcAL</name>
    <name evidence="3" type="ORF">FYJ58_05340</name>
</gene>
<keyword evidence="2" id="KW-0963">Cytoplasm</keyword>
<feature type="binding site" evidence="2">
    <location>
        <position position="164"/>
    </location>
    <ligand>
        <name>ATP</name>
        <dbReference type="ChEBI" id="CHEBI:30616"/>
    </ligand>
</feature>
<keyword evidence="2" id="KW-0436">Ligase</keyword>
<dbReference type="PANTHER" id="PTHR37825:SF1">
    <property type="entry name" value="TRNA(MET) CYTIDINE ACETATE LIGASE"/>
    <property type="match status" value="1"/>
</dbReference>
<organism evidence="3 4">
    <name type="scientific">Velocimicrobium porci</name>
    <dbReference type="NCBI Taxonomy" id="2606634"/>
    <lineage>
        <taxon>Bacteria</taxon>
        <taxon>Bacillati</taxon>
        <taxon>Bacillota</taxon>
        <taxon>Clostridia</taxon>
        <taxon>Lachnospirales</taxon>
        <taxon>Lachnospiraceae</taxon>
        <taxon>Velocimicrobium</taxon>
    </lineage>
</organism>
<evidence type="ECO:0000256" key="2">
    <source>
        <dbReference type="HAMAP-Rule" id="MF_01539"/>
    </source>
</evidence>
<dbReference type="HAMAP" id="MF_01539">
    <property type="entry name" value="TmcAL"/>
    <property type="match status" value="1"/>
</dbReference>
<dbReference type="EMBL" id="VUMT01000006">
    <property type="protein sequence ID" value="MSS63300.1"/>
    <property type="molecule type" value="Genomic_DNA"/>
</dbReference>
<dbReference type="InterPro" id="IPR014729">
    <property type="entry name" value="Rossmann-like_a/b/a_fold"/>
</dbReference>
<dbReference type="AlphaFoldDB" id="A0A6L5XWT1"/>
<comment type="subcellular location">
    <subcellularLocation>
        <location evidence="2">Cytoplasm</location>
    </subcellularLocation>
</comment>
<dbReference type="RefSeq" id="WP_154518374.1">
    <property type="nucleotide sequence ID" value="NZ_VUMT01000006.1"/>
</dbReference>
<keyword evidence="2" id="KW-0067">ATP-binding</keyword>
<keyword evidence="2" id="KW-0820">tRNA-binding</keyword>
<feature type="binding site" evidence="2">
    <location>
        <position position="189"/>
    </location>
    <ligand>
        <name>ATP</name>
        <dbReference type="ChEBI" id="CHEBI:30616"/>
    </ligand>
</feature>
<dbReference type="GO" id="GO:0016740">
    <property type="term" value="F:transferase activity"/>
    <property type="evidence" value="ECO:0007669"/>
    <property type="project" value="UniProtKB-KW"/>
</dbReference>
<evidence type="ECO:0000313" key="4">
    <source>
        <dbReference type="Proteomes" id="UP000482209"/>
    </source>
</evidence>
<accession>A0A6L5XWT1</accession>
<name>A0A6L5XWT1_9FIRM</name>
<dbReference type="NCBIfam" id="NF010191">
    <property type="entry name" value="PRK13670.1"/>
    <property type="match status" value="1"/>
</dbReference>
<reference evidence="3 4" key="1">
    <citation type="submission" date="2019-08" db="EMBL/GenBank/DDBJ databases">
        <title>In-depth cultivation of the pig gut microbiome towards novel bacterial diversity and tailored functional studies.</title>
        <authorList>
            <person name="Wylensek D."/>
            <person name="Hitch T.C.A."/>
            <person name="Clavel T."/>
        </authorList>
    </citation>
    <scope>NUCLEOTIDE SEQUENCE [LARGE SCALE GENOMIC DNA]</scope>
    <source>
        <strain evidence="3 4">WCA-693-APC-MOT-I</strain>
    </source>
</reference>
<comment type="caution">
    <text evidence="2">Lacks conserved residue(s) required for the propagation of feature annotation.</text>
</comment>
<keyword evidence="4" id="KW-1185">Reference proteome</keyword>
<dbReference type="PANTHER" id="PTHR37825">
    <property type="entry name" value="TRNA(MET) CYTIDINE ACETATE LIGASE"/>
    <property type="match status" value="1"/>
</dbReference>
<comment type="catalytic activity">
    <reaction evidence="2">
        <text>cytidine(34) in elongator tRNA(Met) + acetate + ATP = N(4)-acetylcytidine(34) in elongator tRNA(Met) + AMP + diphosphate</text>
        <dbReference type="Rhea" id="RHEA:58144"/>
        <dbReference type="Rhea" id="RHEA-COMP:10693"/>
        <dbReference type="Rhea" id="RHEA-COMP:10694"/>
        <dbReference type="ChEBI" id="CHEBI:30089"/>
        <dbReference type="ChEBI" id="CHEBI:30616"/>
        <dbReference type="ChEBI" id="CHEBI:33019"/>
        <dbReference type="ChEBI" id="CHEBI:74900"/>
        <dbReference type="ChEBI" id="CHEBI:82748"/>
        <dbReference type="ChEBI" id="CHEBI:456215"/>
    </reaction>
</comment>
<dbReference type="Proteomes" id="UP000482209">
    <property type="component" value="Unassembled WGS sequence"/>
</dbReference>
<evidence type="ECO:0000313" key="3">
    <source>
        <dbReference type="EMBL" id="MSS63300.1"/>
    </source>
</evidence>
<dbReference type="InterPro" id="IPR008513">
    <property type="entry name" value="tRNA(Met)_cyd_acetate_ligase"/>
</dbReference>
<keyword evidence="3" id="KW-0808">Transferase</keyword>
<dbReference type="GO" id="GO:0005737">
    <property type="term" value="C:cytoplasm"/>
    <property type="evidence" value="ECO:0007669"/>
    <property type="project" value="UniProtKB-SubCell"/>
</dbReference>
<keyword evidence="2" id="KW-0694">RNA-binding</keyword>
<dbReference type="SUPFAM" id="SSF52374">
    <property type="entry name" value="Nucleotidylyl transferase"/>
    <property type="match status" value="1"/>
</dbReference>
<comment type="caution">
    <text evidence="3">The sequence shown here is derived from an EMBL/GenBank/DDBJ whole genome shotgun (WGS) entry which is preliminary data.</text>
</comment>
<feature type="binding site" evidence="2">
    <location>
        <begin position="7"/>
        <end position="20"/>
    </location>
    <ligand>
        <name>ATP</name>
        <dbReference type="ChEBI" id="CHEBI:30616"/>
    </ligand>
</feature>
<dbReference type="GO" id="GO:0016879">
    <property type="term" value="F:ligase activity, forming carbon-nitrogen bonds"/>
    <property type="evidence" value="ECO:0007669"/>
    <property type="project" value="UniProtKB-UniRule"/>
</dbReference>
<dbReference type="GO" id="GO:0005524">
    <property type="term" value="F:ATP binding"/>
    <property type="evidence" value="ECO:0007669"/>
    <property type="project" value="UniProtKB-KW"/>
</dbReference>
<dbReference type="Pfam" id="PF05636">
    <property type="entry name" value="HIGH_NTase1"/>
    <property type="match status" value="1"/>
</dbReference>
<dbReference type="Gene3D" id="3.40.50.620">
    <property type="entry name" value="HUPs"/>
    <property type="match status" value="1"/>
</dbReference>
<dbReference type="EC" id="6.3.4.-" evidence="2"/>
<proteinExistence type="inferred from homology"/>
<keyword evidence="1 2" id="KW-0819">tRNA processing</keyword>